<keyword evidence="2" id="KW-1185">Reference proteome</keyword>
<dbReference type="OrthoDB" id="2456726at2"/>
<proteinExistence type="predicted"/>
<organism evidence="1 2">
    <name type="scientific">Tenuibacillus multivorans</name>
    <dbReference type="NCBI Taxonomy" id="237069"/>
    <lineage>
        <taxon>Bacteria</taxon>
        <taxon>Bacillati</taxon>
        <taxon>Bacillota</taxon>
        <taxon>Bacilli</taxon>
        <taxon>Bacillales</taxon>
        <taxon>Bacillaceae</taxon>
        <taxon>Tenuibacillus</taxon>
    </lineage>
</organism>
<dbReference type="InterPro" id="IPR025555">
    <property type="entry name" value="YppG"/>
</dbReference>
<dbReference type="Proteomes" id="UP000199334">
    <property type="component" value="Unassembled WGS sequence"/>
</dbReference>
<dbReference type="Pfam" id="PF14179">
    <property type="entry name" value="YppG"/>
    <property type="match status" value="1"/>
</dbReference>
<name>A0A1H0B9R3_9BACI</name>
<dbReference type="EMBL" id="FNIG01000004">
    <property type="protein sequence ID" value="SDN42342.1"/>
    <property type="molecule type" value="Genomic_DNA"/>
</dbReference>
<reference evidence="1 2" key="1">
    <citation type="submission" date="2016-10" db="EMBL/GenBank/DDBJ databases">
        <authorList>
            <person name="de Groot N.N."/>
        </authorList>
    </citation>
    <scope>NUCLEOTIDE SEQUENCE [LARGE SCALE GENOMIC DNA]</scope>
    <source>
        <strain evidence="1 2">CGMCC 1.3442</strain>
    </source>
</reference>
<evidence type="ECO:0000313" key="2">
    <source>
        <dbReference type="Proteomes" id="UP000199334"/>
    </source>
</evidence>
<protein>
    <submittedName>
        <fullName evidence="1">YppG-like protein</fullName>
    </submittedName>
</protein>
<dbReference type="AlphaFoldDB" id="A0A1H0B9R3"/>
<accession>A0A1H0B9R3</accession>
<evidence type="ECO:0000313" key="1">
    <source>
        <dbReference type="EMBL" id="SDN42342.1"/>
    </source>
</evidence>
<sequence length="111" mass="13342">MYHFQSQHENGYYPVNYYYPSYYDPTQQQQPYYYPYNNYNQPLYFEVPSNEGTQYQNFQNQQSPFIQYFQDDNGEVDIDKVINTTNQFVKTAAQVGPMVKSLNNFVKGMKF</sequence>
<dbReference type="STRING" id="237069.SAMN05216498_2274"/>
<gene>
    <name evidence="1" type="ORF">SAMN05216498_2274</name>
</gene>
<dbReference type="RefSeq" id="WP_093856704.1">
    <property type="nucleotide sequence ID" value="NZ_BJVZ01000029.1"/>
</dbReference>